<reference evidence="22" key="1">
    <citation type="journal article" date="2023" name="Front. Mar. Sci.">
        <title>A new Merluccius polli reference genome to investigate the effects of global change in West African waters.</title>
        <authorList>
            <person name="Mateo J.L."/>
            <person name="Blanco-Fernandez C."/>
            <person name="Garcia-Vazquez E."/>
            <person name="Machado-Schiaffino G."/>
        </authorList>
    </citation>
    <scope>NUCLEOTIDE SEQUENCE</scope>
    <source>
        <strain evidence="22">C29</strain>
        <tissue evidence="22">Fin</tissue>
    </source>
</reference>
<feature type="domain" description="Sushi" evidence="21">
    <location>
        <begin position="170"/>
        <end position="227"/>
    </location>
</feature>
<dbReference type="SMART" id="SM00020">
    <property type="entry name" value="Tryp_SPc"/>
    <property type="match status" value="1"/>
</dbReference>
<dbReference type="GO" id="GO:0009986">
    <property type="term" value="C:cell surface"/>
    <property type="evidence" value="ECO:0007669"/>
    <property type="project" value="UniProtKB-SubCell"/>
</dbReference>
<dbReference type="InterPro" id="IPR036465">
    <property type="entry name" value="vWFA_dom_sf"/>
</dbReference>
<evidence type="ECO:0000313" key="22">
    <source>
        <dbReference type="EMBL" id="KAK0135378.1"/>
    </source>
</evidence>
<evidence type="ECO:0000259" key="19">
    <source>
        <dbReference type="PROSITE" id="PS50234"/>
    </source>
</evidence>
<dbReference type="PRINTS" id="PR00722">
    <property type="entry name" value="CHYMOTRYPSIN"/>
</dbReference>
<dbReference type="PROSITE" id="PS50240">
    <property type="entry name" value="TRYPSIN_DOM"/>
    <property type="match status" value="1"/>
</dbReference>
<evidence type="ECO:0000256" key="6">
    <source>
        <dbReference type="ARBA" id="ARBA00022588"/>
    </source>
</evidence>
<dbReference type="InterPro" id="IPR000436">
    <property type="entry name" value="Sushi_SCR_CCP_dom"/>
</dbReference>
<evidence type="ECO:0000256" key="18">
    <source>
        <dbReference type="PROSITE-ProRule" id="PRU00302"/>
    </source>
</evidence>
<evidence type="ECO:0000256" key="3">
    <source>
        <dbReference type="ARBA" id="ARBA00004241"/>
    </source>
</evidence>
<keyword evidence="13" id="KW-0391">Immunity</keyword>
<comment type="caution">
    <text evidence="22">The sequence shown here is derived from an EMBL/GenBank/DDBJ whole genome shotgun (WGS) entry which is preliminary data.</text>
</comment>
<evidence type="ECO:0000256" key="1">
    <source>
        <dbReference type="ARBA" id="ARBA00001936"/>
    </source>
</evidence>
<dbReference type="Gene3D" id="2.40.10.10">
    <property type="entry name" value="Trypsin-like serine proteases"/>
    <property type="match status" value="2"/>
</dbReference>
<comment type="subcellular location">
    <subcellularLocation>
        <location evidence="3">Cell surface</location>
    </subcellularLocation>
    <subcellularLocation>
        <location evidence="4">Secreted</location>
    </subcellularLocation>
</comment>
<dbReference type="InterPro" id="IPR001314">
    <property type="entry name" value="Peptidase_S1A"/>
</dbReference>
<evidence type="ECO:0000256" key="17">
    <source>
        <dbReference type="PIRSR" id="PIRSR001154-1"/>
    </source>
</evidence>
<evidence type="ECO:0000256" key="16">
    <source>
        <dbReference type="ARBA" id="ARBA00029636"/>
    </source>
</evidence>
<dbReference type="Pfam" id="PF00084">
    <property type="entry name" value="Sushi"/>
    <property type="match status" value="3"/>
</dbReference>
<dbReference type="PIRSF" id="PIRSF001154">
    <property type="entry name" value="Compl_C2_B"/>
    <property type="match status" value="1"/>
</dbReference>
<dbReference type="InterPro" id="IPR018114">
    <property type="entry name" value="TRYPSIN_HIS"/>
</dbReference>
<dbReference type="GO" id="GO:0006956">
    <property type="term" value="P:complement activation"/>
    <property type="evidence" value="ECO:0007669"/>
    <property type="project" value="InterPro"/>
</dbReference>
<keyword evidence="10" id="KW-0677">Repeat</keyword>
<dbReference type="GO" id="GO:0006508">
    <property type="term" value="P:proteolysis"/>
    <property type="evidence" value="ECO:0007669"/>
    <property type="project" value="UniProtKB-KW"/>
</dbReference>
<dbReference type="Gene3D" id="3.40.50.410">
    <property type="entry name" value="von Willebrand factor, type A domain"/>
    <property type="match status" value="1"/>
</dbReference>
<keyword evidence="12" id="KW-0720">Serine protease</keyword>
<protein>
    <recommendedName>
        <fullName evidence="16">C3/C5 convertase</fullName>
    </recommendedName>
</protein>
<comment type="cofactor">
    <cofactor evidence="1">
        <name>Mn(2+)</name>
        <dbReference type="ChEBI" id="CHEBI:29035"/>
    </cofactor>
</comment>
<dbReference type="PROSITE" id="PS50234">
    <property type="entry name" value="VWFA"/>
    <property type="match status" value="1"/>
</dbReference>
<dbReference type="PROSITE" id="PS50923">
    <property type="entry name" value="SUSHI"/>
    <property type="match status" value="3"/>
</dbReference>
<feature type="domain" description="Sushi" evidence="21">
    <location>
        <begin position="108"/>
        <end position="167"/>
    </location>
</feature>
<dbReference type="PANTHER" id="PTHR46393:SF8">
    <property type="entry name" value="COMPLEMENT C2"/>
    <property type="match status" value="1"/>
</dbReference>
<dbReference type="EMBL" id="JAOPHQ010005432">
    <property type="protein sequence ID" value="KAK0135378.1"/>
    <property type="molecule type" value="Genomic_DNA"/>
</dbReference>
<organism evidence="22 23">
    <name type="scientific">Merluccius polli</name>
    <name type="common">Benguela hake</name>
    <name type="synonym">Merluccius cadenati</name>
    <dbReference type="NCBI Taxonomy" id="89951"/>
    <lineage>
        <taxon>Eukaryota</taxon>
        <taxon>Metazoa</taxon>
        <taxon>Chordata</taxon>
        <taxon>Craniata</taxon>
        <taxon>Vertebrata</taxon>
        <taxon>Euteleostomi</taxon>
        <taxon>Actinopterygii</taxon>
        <taxon>Neopterygii</taxon>
        <taxon>Teleostei</taxon>
        <taxon>Neoteleostei</taxon>
        <taxon>Acanthomorphata</taxon>
        <taxon>Zeiogadaria</taxon>
        <taxon>Gadariae</taxon>
        <taxon>Gadiformes</taxon>
        <taxon>Gadoidei</taxon>
        <taxon>Merlucciidae</taxon>
        <taxon>Merluccius</taxon>
    </lineage>
</organism>
<keyword evidence="7 18" id="KW-0768">Sushi</keyword>
<dbReference type="GO" id="GO:0045087">
    <property type="term" value="P:innate immune response"/>
    <property type="evidence" value="ECO:0007669"/>
    <property type="project" value="UniProtKB-KW"/>
</dbReference>
<dbReference type="CDD" id="cd00033">
    <property type="entry name" value="CCP"/>
    <property type="match status" value="3"/>
</dbReference>
<feature type="active site" description="Charge relay system" evidence="17">
    <location>
        <position position="702"/>
    </location>
</feature>
<dbReference type="Pfam" id="PF00092">
    <property type="entry name" value="VWA"/>
    <property type="match status" value="1"/>
</dbReference>
<dbReference type="InterPro" id="IPR043504">
    <property type="entry name" value="Peptidase_S1_PA_chymotrypsin"/>
</dbReference>
<accession>A0AA47NS92</accession>
<evidence type="ECO:0000256" key="2">
    <source>
        <dbReference type="ARBA" id="ARBA00001946"/>
    </source>
</evidence>
<dbReference type="PROSITE" id="PS00134">
    <property type="entry name" value="TRYPSIN_HIS"/>
    <property type="match status" value="1"/>
</dbReference>
<evidence type="ECO:0000256" key="7">
    <source>
        <dbReference type="ARBA" id="ARBA00022659"/>
    </source>
</evidence>
<evidence type="ECO:0000256" key="10">
    <source>
        <dbReference type="ARBA" id="ARBA00022737"/>
    </source>
</evidence>
<dbReference type="SUPFAM" id="SSF53300">
    <property type="entry name" value="vWA-like"/>
    <property type="match status" value="1"/>
</dbReference>
<dbReference type="AlphaFoldDB" id="A0AA47NS92"/>
<feature type="disulfide bond" evidence="18">
    <location>
        <begin position="138"/>
        <end position="165"/>
    </location>
</feature>
<keyword evidence="15" id="KW-0325">Glycoprotein</keyword>
<proteinExistence type="predicted"/>
<evidence type="ECO:0000256" key="9">
    <source>
        <dbReference type="ARBA" id="ARBA00022729"/>
    </source>
</evidence>
<dbReference type="Proteomes" id="UP001174136">
    <property type="component" value="Unassembled WGS sequence"/>
</dbReference>
<evidence type="ECO:0000256" key="13">
    <source>
        <dbReference type="ARBA" id="ARBA00022859"/>
    </source>
</evidence>
<dbReference type="SUPFAM" id="SSF50494">
    <property type="entry name" value="Trypsin-like serine proteases"/>
    <property type="match status" value="1"/>
</dbReference>
<gene>
    <name evidence="22" type="primary">CFB</name>
    <name evidence="22" type="ORF">N1851_028768</name>
</gene>
<keyword evidence="6" id="KW-0399">Innate immunity</keyword>
<evidence type="ECO:0000256" key="8">
    <source>
        <dbReference type="ARBA" id="ARBA00022670"/>
    </source>
</evidence>
<dbReference type="SMART" id="SM00327">
    <property type="entry name" value="VWA"/>
    <property type="match status" value="1"/>
</dbReference>
<evidence type="ECO:0000313" key="23">
    <source>
        <dbReference type="Proteomes" id="UP001174136"/>
    </source>
</evidence>
<feature type="domain" description="Peptidase S1" evidence="20">
    <location>
        <begin position="479"/>
        <end position="761"/>
    </location>
</feature>
<feature type="domain" description="VWFA" evidence="19">
    <location>
        <begin position="242"/>
        <end position="468"/>
    </location>
</feature>
<dbReference type="InterPro" id="IPR011360">
    <property type="entry name" value="Compl_C2_B"/>
</dbReference>
<comment type="cofactor">
    <cofactor evidence="2">
        <name>Mg(2+)</name>
        <dbReference type="ChEBI" id="CHEBI:18420"/>
    </cofactor>
</comment>
<dbReference type="InterPro" id="IPR001254">
    <property type="entry name" value="Trypsin_dom"/>
</dbReference>
<dbReference type="PANTHER" id="PTHR46393">
    <property type="entry name" value="SUSHI DOMAIN-CONTAINING PROTEIN"/>
    <property type="match status" value="1"/>
</dbReference>
<evidence type="ECO:0000256" key="5">
    <source>
        <dbReference type="ARBA" id="ARBA00022525"/>
    </source>
</evidence>
<dbReference type="InterPro" id="IPR035976">
    <property type="entry name" value="Sushi/SCR/CCP_sf"/>
</dbReference>
<keyword evidence="11" id="KW-0378">Hydrolase</keyword>
<feature type="active site" description="Charge relay system" evidence="17">
    <location>
        <position position="583"/>
    </location>
</feature>
<dbReference type="Gene3D" id="2.10.70.10">
    <property type="entry name" value="Complement Module, domain 1"/>
    <property type="match status" value="3"/>
</dbReference>
<evidence type="ECO:0000256" key="14">
    <source>
        <dbReference type="ARBA" id="ARBA00023157"/>
    </source>
</evidence>
<dbReference type="GO" id="GO:0009617">
    <property type="term" value="P:response to bacterium"/>
    <property type="evidence" value="ECO:0007669"/>
    <property type="project" value="TreeGrafter"/>
</dbReference>
<evidence type="ECO:0000256" key="11">
    <source>
        <dbReference type="ARBA" id="ARBA00022801"/>
    </source>
</evidence>
<dbReference type="SMART" id="SM00032">
    <property type="entry name" value="CCP"/>
    <property type="match status" value="3"/>
</dbReference>
<keyword evidence="9" id="KW-0732">Signal</keyword>
<keyword evidence="23" id="KW-1185">Reference proteome</keyword>
<keyword evidence="8" id="KW-0645">Protease</keyword>
<dbReference type="SUPFAM" id="SSF57535">
    <property type="entry name" value="Complement control module/SCR domain"/>
    <property type="match status" value="3"/>
</dbReference>
<name>A0AA47NS92_MERPO</name>
<keyword evidence="14 18" id="KW-1015">Disulfide bond</keyword>
<dbReference type="InterPro" id="IPR009003">
    <property type="entry name" value="Peptidase_S1_PA"/>
</dbReference>
<feature type="disulfide bond" evidence="18">
    <location>
        <begin position="198"/>
        <end position="225"/>
    </location>
</feature>
<dbReference type="Pfam" id="PF00089">
    <property type="entry name" value="Trypsin"/>
    <property type="match status" value="1"/>
</dbReference>
<keyword evidence="5" id="KW-0964">Secreted</keyword>
<dbReference type="GO" id="GO:0004252">
    <property type="term" value="F:serine-type endopeptidase activity"/>
    <property type="evidence" value="ECO:0007669"/>
    <property type="project" value="InterPro"/>
</dbReference>
<evidence type="ECO:0000256" key="4">
    <source>
        <dbReference type="ARBA" id="ARBA00004613"/>
    </source>
</evidence>
<feature type="active site" description="Charge relay system" evidence="17">
    <location>
        <position position="531"/>
    </location>
</feature>
<comment type="caution">
    <text evidence="18">Lacks conserved residue(s) required for the propagation of feature annotation.</text>
</comment>
<evidence type="ECO:0000256" key="12">
    <source>
        <dbReference type="ARBA" id="ARBA00022825"/>
    </source>
</evidence>
<sequence length="769" mass="85348">MRTRARPRAATRNTMAAQTTTALQLQPVHLQDEYDDEEPLYCSTEETIRGGNVSYSQGGETGSVLTYHCSQGYDPFPVSHRLCDADGDWSAMFSVNGRLLSRATCKERMCPAQLQLDNGDLWPREQWFLPGTTQSFSCHEGFTMSGSAERTCELSQEWSGTNPICDNYVDACKDPGIPPGALRSGSRFQVGDRVSYRCDTGLDLLGSSQRVCLSSREWSGSAPRCLGGFGRTIDVEDDSRLNIYILLDTSGSVATYFNASRDAAISLIRKLDSFDVQMKFHVTSFASAAVDIVTITDTYTSTFVGLVIERIQKFDPNVHGDGTGTNLHAALHNVNEMMSILKTNGEDNNFKDTQHVIVIITDGVSNTGSNPLVDLARIRSLLGYSNTNEDHTMETLLGMLSHNRLSTQMHITSPYLLPTSSSSDVYVFGIGEGTKKNMLNALASHKQKEQHVFILKDHKTLGEVFNAMINIKTVTKCGVAKEETPSDDPEITGTHTRPWHVTLKIPGSGLTAEGTCYGSVVSRNWILTAAHCFDWSKGHTLSQTITVVHGKEMKAIASLIFLHPNFNVKGLKHRNVSEFYDFDVALVQLNTSIPLDWEARPICLPCTTAASQAMKQVLSTCKQHRNELLPHKENVASFINKQSKRVETLIHIKEQRQACVSKAAWLLKDSANVTLDEFIPERFLCTGGNSRFQNTVSCKGDSGGSLFLRNRMRYIQVGVLSWGSIDLCGTNRKKYQPPAAEARDFHISLFSIMPWLKRHLGQELQFLED</sequence>
<evidence type="ECO:0000256" key="15">
    <source>
        <dbReference type="ARBA" id="ARBA00023180"/>
    </source>
</evidence>
<feature type="domain" description="Sushi" evidence="21">
    <location>
        <begin position="40"/>
        <end position="107"/>
    </location>
</feature>
<evidence type="ECO:0000259" key="21">
    <source>
        <dbReference type="PROSITE" id="PS50923"/>
    </source>
</evidence>
<dbReference type="InterPro" id="IPR002035">
    <property type="entry name" value="VWF_A"/>
</dbReference>
<evidence type="ECO:0000259" key="20">
    <source>
        <dbReference type="PROSITE" id="PS50240"/>
    </source>
</evidence>
<dbReference type="GO" id="GO:0070062">
    <property type="term" value="C:extracellular exosome"/>
    <property type="evidence" value="ECO:0007669"/>
    <property type="project" value="TreeGrafter"/>
</dbReference>